<accession>F1A695</accession>
<feature type="non-terminal residue" evidence="6">
    <location>
        <position position="1"/>
    </location>
</feature>
<dbReference type="GO" id="GO:0043161">
    <property type="term" value="P:proteasome-mediated ubiquitin-dependent protein catabolic process"/>
    <property type="evidence" value="ECO:0000318"/>
    <property type="project" value="GO_Central"/>
</dbReference>
<dbReference type="KEGG" id="dpp:DICPUDRAFT_51943"/>
<comment type="similarity">
    <text evidence="4">Belongs to the ubiquitin-conjugating enzyme family.</text>
</comment>
<evidence type="ECO:0000256" key="4">
    <source>
        <dbReference type="RuleBase" id="RU362109"/>
    </source>
</evidence>
<dbReference type="EMBL" id="GL871701">
    <property type="protein sequence ID" value="EGC28286.1"/>
    <property type="molecule type" value="Genomic_DNA"/>
</dbReference>
<keyword evidence="4" id="KW-0067">ATP-binding</keyword>
<reference evidence="7" key="1">
    <citation type="journal article" date="2011" name="Genome Biol.">
        <title>Comparative genomics of the social amoebae Dictyostelium discoideum and Dictyostelium purpureum.</title>
        <authorList>
            <consortium name="US DOE Joint Genome Institute (JGI-PGF)"/>
            <person name="Sucgang R."/>
            <person name="Kuo A."/>
            <person name="Tian X."/>
            <person name="Salerno W."/>
            <person name="Parikh A."/>
            <person name="Feasley C.L."/>
            <person name="Dalin E."/>
            <person name="Tu H."/>
            <person name="Huang E."/>
            <person name="Barry K."/>
            <person name="Lindquist E."/>
            <person name="Shapiro H."/>
            <person name="Bruce D."/>
            <person name="Schmutz J."/>
            <person name="Salamov A."/>
            <person name="Fey P."/>
            <person name="Gaudet P."/>
            <person name="Anjard C."/>
            <person name="Babu M.M."/>
            <person name="Basu S."/>
            <person name="Bushmanova Y."/>
            <person name="van der Wel H."/>
            <person name="Katoh-Kurasawa M."/>
            <person name="Dinh C."/>
            <person name="Coutinho P.M."/>
            <person name="Saito T."/>
            <person name="Elias M."/>
            <person name="Schaap P."/>
            <person name="Kay R.R."/>
            <person name="Henrissat B."/>
            <person name="Eichinger L."/>
            <person name="Rivero F."/>
            <person name="Putnam N.H."/>
            <person name="West C.M."/>
            <person name="Loomis W.F."/>
            <person name="Chisholm R.L."/>
            <person name="Shaulsky G."/>
            <person name="Strassmann J.E."/>
            <person name="Queller D.C."/>
            <person name="Kuspa A."/>
            <person name="Grigoriev I.V."/>
        </authorList>
    </citation>
    <scope>NUCLEOTIDE SEQUENCE [LARGE SCALE GENOMIC DNA]</scope>
    <source>
        <strain evidence="7">QSDP1</strain>
    </source>
</reference>
<keyword evidence="1" id="KW-0808">Transferase</keyword>
<dbReference type="FunFam" id="3.10.110.10:FF:000051">
    <property type="entry name" value="ubiquitin-conjugating enzyme E2 R2-like"/>
    <property type="match status" value="1"/>
</dbReference>
<keyword evidence="4" id="KW-0547">Nucleotide-binding</keyword>
<dbReference type="VEuPathDB" id="AmoebaDB:DICPUDRAFT_51943"/>
<dbReference type="OrthoDB" id="19692at2759"/>
<dbReference type="GO" id="GO:0061631">
    <property type="term" value="F:ubiquitin conjugating enzyme activity"/>
    <property type="evidence" value="ECO:0000318"/>
    <property type="project" value="GO_Central"/>
</dbReference>
<evidence type="ECO:0000256" key="3">
    <source>
        <dbReference type="PROSITE-ProRule" id="PRU10133"/>
    </source>
</evidence>
<dbReference type="SUPFAM" id="SSF54495">
    <property type="entry name" value="UBC-like"/>
    <property type="match status" value="1"/>
</dbReference>
<dbReference type="Pfam" id="PF00179">
    <property type="entry name" value="UQ_con"/>
    <property type="match status" value="1"/>
</dbReference>
<dbReference type="PROSITE" id="PS50127">
    <property type="entry name" value="UBC_2"/>
    <property type="match status" value="1"/>
</dbReference>
<dbReference type="Gene3D" id="3.10.110.10">
    <property type="entry name" value="Ubiquitin Conjugating Enzyme"/>
    <property type="match status" value="1"/>
</dbReference>
<sequence length="147" mass="16814">MNDPVEGFTVELVNESSLYEWKVYLEGPKDTYYEGGVFQLLLSFPRDYPMNPPTLRFISEFWHPNVYVREGRVCISILHPPGEDVLSGELPQERWLPTQSVSTIILSLMSILSDPNCSSPANVDASVEWRTNKESYKKRCAKLVEKA</sequence>
<dbReference type="InterPro" id="IPR050113">
    <property type="entry name" value="Ub_conjugating_enzyme"/>
</dbReference>
<evidence type="ECO:0000313" key="7">
    <source>
        <dbReference type="Proteomes" id="UP000001064"/>
    </source>
</evidence>
<protein>
    <recommendedName>
        <fullName evidence="5">UBC core domain-containing protein</fullName>
    </recommendedName>
</protein>
<evidence type="ECO:0000313" key="6">
    <source>
        <dbReference type="EMBL" id="EGC28286.1"/>
    </source>
</evidence>
<dbReference type="InterPro" id="IPR016135">
    <property type="entry name" value="UBQ-conjugating_enzyme/RWD"/>
</dbReference>
<dbReference type="GeneID" id="10511294"/>
<dbReference type="Proteomes" id="UP000001064">
    <property type="component" value="Unassembled WGS sequence"/>
</dbReference>
<keyword evidence="2 4" id="KW-0833">Ubl conjugation pathway</keyword>
<keyword evidence="7" id="KW-1185">Reference proteome</keyword>
<dbReference type="PANTHER" id="PTHR24067">
    <property type="entry name" value="UBIQUITIN-CONJUGATING ENZYME E2"/>
    <property type="match status" value="1"/>
</dbReference>
<dbReference type="InterPro" id="IPR023313">
    <property type="entry name" value="UBQ-conjugating_AS"/>
</dbReference>
<dbReference type="InterPro" id="IPR000608">
    <property type="entry name" value="UBC"/>
</dbReference>
<dbReference type="GO" id="GO:0000209">
    <property type="term" value="P:protein polyubiquitination"/>
    <property type="evidence" value="ECO:0000318"/>
    <property type="project" value="GO_Central"/>
</dbReference>
<dbReference type="SMART" id="SM00212">
    <property type="entry name" value="UBCc"/>
    <property type="match status" value="1"/>
</dbReference>
<organism evidence="6 7">
    <name type="scientific">Dictyostelium purpureum</name>
    <name type="common">Slime mold</name>
    <dbReference type="NCBI Taxonomy" id="5786"/>
    <lineage>
        <taxon>Eukaryota</taxon>
        <taxon>Amoebozoa</taxon>
        <taxon>Evosea</taxon>
        <taxon>Eumycetozoa</taxon>
        <taxon>Dictyostelia</taxon>
        <taxon>Dictyosteliales</taxon>
        <taxon>Dictyosteliaceae</taxon>
        <taxon>Dictyostelium</taxon>
    </lineage>
</organism>
<name>F1A695_DICPU</name>
<dbReference type="eggNOG" id="KOG0425">
    <property type="taxonomic scope" value="Eukaryota"/>
</dbReference>
<dbReference type="RefSeq" id="XP_003295189.1">
    <property type="nucleotide sequence ID" value="XM_003295141.1"/>
</dbReference>
<dbReference type="InParanoid" id="F1A695"/>
<dbReference type="AlphaFoldDB" id="F1A695"/>
<gene>
    <name evidence="6" type="ORF">DICPUDRAFT_51943</name>
</gene>
<evidence type="ECO:0000259" key="5">
    <source>
        <dbReference type="PROSITE" id="PS50127"/>
    </source>
</evidence>
<dbReference type="OMA" id="FITELWH"/>
<feature type="domain" description="UBC core" evidence="5">
    <location>
        <begin position="1"/>
        <end position="147"/>
    </location>
</feature>
<evidence type="ECO:0000256" key="2">
    <source>
        <dbReference type="ARBA" id="ARBA00022786"/>
    </source>
</evidence>
<proteinExistence type="inferred from homology"/>
<feature type="active site" description="Glycyl thioester intermediate" evidence="3">
    <location>
        <position position="74"/>
    </location>
</feature>
<dbReference type="PROSITE" id="PS00183">
    <property type="entry name" value="UBC_1"/>
    <property type="match status" value="1"/>
</dbReference>
<evidence type="ECO:0000256" key="1">
    <source>
        <dbReference type="ARBA" id="ARBA00022679"/>
    </source>
</evidence>
<dbReference type="STRING" id="5786.F1A695"/>
<dbReference type="GO" id="GO:0005524">
    <property type="term" value="F:ATP binding"/>
    <property type="evidence" value="ECO:0007669"/>
    <property type="project" value="UniProtKB-UniRule"/>
</dbReference>